<gene>
    <name evidence="2" type="ORF">CLV40_10220</name>
</gene>
<keyword evidence="1" id="KW-0472">Membrane</keyword>
<evidence type="ECO:0000256" key="1">
    <source>
        <dbReference type="SAM" id="Phobius"/>
    </source>
</evidence>
<feature type="transmembrane region" description="Helical" evidence="1">
    <location>
        <begin position="139"/>
        <end position="159"/>
    </location>
</feature>
<proteinExistence type="predicted"/>
<feature type="transmembrane region" description="Helical" evidence="1">
    <location>
        <begin position="250"/>
        <end position="267"/>
    </location>
</feature>
<evidence type="ECO:0000313" key="3">
    <source>
        <dbReference type="Proteomes" id="UP000239203"/>
    </source>
</evidence>
<keyword evidence="1" id="KW-1133">Transmembrane helix</keyword>
<dbReference type="EMBL" id="PTIX01000002">
    <property type="protein sequence ID" value="PPK70110.1"/>
    <property type="molecule type" value="Genomic_DNA"/>
</dbReference>
<feature type="transmembrane region" description="Helical" evidence="1">
    <location>
        <begin position="224"/>
        <end position="244"/>
    </location>
</feature>
<organism evidence="2 3">
    <name type="scientific">Actinokineospora auranticolor</name>
    <dbReference type="NCBI Taxonomy" id="155976"/>
    <lineage>
        <taxon>Bacteria</taxon>
        <taxon>Bacillati</taxon>
        <taxon>Actinomycetota</taxon>
        <taxon>Actinomycetes</taxon>
        <taxon>Pseudonocardiales</taxon>
        <taxon>Pseudonocardiaceae</taxon>
        <taxon>Actinokineospora</taxon>
    </lineage>
</organism>
<protein>
    <submittedName>
        <fullName evidence="2">Uncharacterized protein</fullName>
    </submittedName>
</protein>
<dbReference type="OrthoDB" id="3400507at2"/>
<feature type="transmembrane region" description="Helical" evidence="1">
    <location>
        <begin position="189"/>
        <end position="208"/>
    </location>
</feature>
<dbReference type="RefSeq" id="WP_104476852.1">
    <property type="nucleotide sequence ID" value="NZ_CP154825.1"/>
</dbReference>
<reference evidence="2 3" key="1">
    <citation type="submission" date="2018-02" db="EMBL/GenBank/DDBJ databases">
        <title>Genomic Encyclopedia of Archaeal and Bacterial Type Strains, Phase II (KMG-II): from individual species to whole genera.</title>
        <authorList>
            <person name="Goeker M."/>
        </authorList>
    </citation>
    <scope>NUCLEOTIDE SEQUENCE [LARGE SCALE GENOMIC DNA]</scope>
    <source>
        <strain evidence="2 3">YU 961-1</strain>
    </source>
</reference>
<accession>A0A2S6GY70</accession>
<keyword evidence="3" id="KW-1185">Reference proteome</keyword>
<dbReference type="Proteomes" id="UP000239203">
    <property type="component" value="Unassembled WGS sequence"/>
</dbReference>
<keyword evidence="1" id="KW-0812">Transmembrane</keyword>
<comment type="caution">
    <text evidence="2">The sequence shown here is derived from an EMBL/GenBank/DDBJ whole genome shotgun (WGS) entry which is preliminary data.</text>
</comment>
<evidence type="ECO:0000313" key="2">
    <source>
        <dbReference type="EMBL" id="PPK70110.1"/>
    </source>
</evidence>
<name>A0A2S6GY70_9PSEU</name>
<dbReference type="AlphaFoldDB" id="A0A2S6GY70"/>
<sequence>MGIAERLQRLQADIDGRGGRVPRAVYGAMAIAARAAGQRSSPARWYSGTSIERAWRAVHLAEEVLVSSAPDLNGRVSDVRARVARKLPEKDARVRALDPVSFFTMDDSGQRLAVLLGLRAVHDASHAAATAVRSLRNRIILFGLLLLAINLAIGGLTAVNERMLPLCLGEGANLVCATGATVPTSGDVWWLQLVGMLGASIAVVVLLLRTKPSVVPYTLTPYQAIVKILLGAIFAVVGVLMLRAGVFPDLVEGHAGLLLFALVLGYSQEVGTRMLDNFADQVVQRAQPSSARAATTTTAA</sequence>